<comment type="caution">
    <text evidence="1">The sequence shown here is derived from an EMBL/GenBank/DDBJ whole genome shotgun (WGS) entry which is preliminary data.</text>
</comment>
<keyword evidence="2" id="KW-1185">Reference proteome</keyword>
<organism evidence="1 2">
    <name type="scientific">Setomelanomma holmii</name>
    <dbReference type="NCBI Taxonomy" id="210430"/>
    <lineage>
        <taxon>Eukaryota</taxon>
        <taxon>Fungi</taxon>
        <taxon>Dikarya</taxon>
        <taxon>Ascomycota</taxon>
        <taxon>Pezizomycotina</taxon>
        <taxon>Dothideomycetes</taxon>
        <taxon>Pleosporomycetidae</taxon>
        <taxon>Pleosporales</taxon>
        <taxon>Pleosporineae</taxon>
        <taxon>Phaeosphaeriaceae</taxon>
        <taxon>Setomelanomma</taxon>
    </lineage>
</organism>
<accession>A0A9P4LHE0</accession>
<reference evidence="1" key="1">
    <citation type="journal article" date="2020" name="Stud. Mycol.">
        <title>101 Dothideomycetes genomes: a test case for predicting lifestyles and emergence of pathogens.</title>
        <authorList>
            <person name="Haridas S."/>
            <person name="Albert R."/>
            <person name="Binder M."/>
            <person name="Bloem J."/>
            <person name="Labutti K."/>
            <person name="Salamov A."/>
            <person name="Andreopoulos B."/>
            <person name="Baker S."/>
            <person name="Barry K."/>
            <person name="Bills G."/>
            <person name="Bluhm B."/>
            <person name="Cannon C."/>
            <person name="Castanera R."/>
            <person name="Culley D."/>
            <person name="Daum C."/>
            <person name="Ezra D."/>
            <person name="Gonzalez J."/>
            <person name="Henrissat B."/>
            <person name="Kuo A."/>
            <person name="Liang C."/>
            <person name="Lipzen A."/>
            <person name="Lutzoni F."/>
            <person name="Magnuson J."/>
            <person name="Mondo S."/>
            <person name="Nolan M."/>
            <person name="Ohm R."/>
            <person name="Pangilinan J."/>
            <person name="Park H.-J."/>
            <person name="Ramirez L."/>
            <person name="Alfaro M."/>
            <person name="Sun H."/>
            <person name="Tritt A."/>
            <person name="Yoshinaga Y."/>
            <person name="Zwiers L.-H."/>
            <person name="Turgeon B."/>
            <person name="Goodwin S."/>
            <person name="Spatafora J."/>
            <person name="Crous P."/>
            <person name="Grigoriev I."/>
        </authorList>
    </citation>
    <scope>NUCLEOTIDE SEQUENCE</scope>
    <source>
        <strain evidence="1">CBS 110217</strain>
    </source>
</reference>
<dbReference type="EMBL" id="ML978268">
    <property type="protein sequence ID" value="KAF2025368.1"/>
    <property type="molecule type" value="Genomic_DNA"/>
</dbReference>
<dbReference type="OrthoDB" id="3740713at2759"/>
<name>A0A9P4LHE0_9PLEO</name>
<protein>
    <submittedName>
        <fullName evidence="1">Uncharacterized protein</fullName>
    </submittedName>
</protein>
<sequence>MITSLAAGYASAICPGFNYGIGNRQDLGSGISRWTVYDDGCNAVDSLTTTGNPCTSGTFGCSPPPIIFNRYTNTFNHLVYNCRTDPNSGKCGNDVISVCCRNDGN</sequence>
<evidence type="ECO:0000313" key="1">
    <source>
        <dbReference type="EMBL" id="KAF2025368.1"/>
    </source>
</evidence>
<evidence type="ECO:0000313" key="2">
    <source>
        <dbReference type="Proteomes" id="UP000799777"/>
    </source>
</evidence>
<gene>
    <name evidence="1" type="ORF">EK21DRAFT_76678</name>
</gene>
<dbReference type="AlphaFoldDB" id="A0A9P4LHE0"/>
<proteinExistence type="predicted"/>
<dbReference type="Proteomes" id="UP000799777">
    <property type="component" value="Unassembled WGS sequence"/>
</dbReference>